<name>A0A151WQC7_9HYME</name>
<feature type="region of interest" description="Disordered" evidence="1">
    <location>
        <begin position="375"/>
        <end position="396"/>
    </location>
</feature>
<evidence type="ECO:0000313" key="3">
    <source>
        <dbReference type="Proteomes" id="UP000075809"/>
    </source>
</evidence>
<proteinExistence type="predicted"/>
<evidence type="ECO:0000313" key="2">
    <source>
        <dbReference type="EMBL" id="KYQ50054.1"/>
    </source>
</evidence>
<feature type="compositionally biased region" description="Basic and acidic residues" evidence="1">
    <location>
        <begin position="33"/>
        <end position="42"/>
    </location>
</feature>
<reference evidence="2 3" key="1">
    <citation type="submission" date="2015-09" db="EMBL/GenBank/DDBJ databases">
        <title>Trachymyrmex zeteki WGS genome.</title>
        <authorList>
            <person name="Nygaard S."/>
            <person name="Hu H."/>
            <person name="Boomsma J."/>
            <person name="Zhang G."/>
        </authorList>
    </citation>
    <scope>NUCLEOTIDE SEQUENCE [LARGE SCALE GENOMIC DNA]</scope>
    <source>
        <strain evidence="2">Tzet28-1</strain>
        <tissue evidence="2">Whole body</tissue>
    </source>
</reference>
<evidence type="ECO:0000256" key="1">
    <source>
        <dbReference type="SAM" id="MobiDB-lite"/>
    </source>
</evidence>
<keyword evidence="3" id="KW-1185">Reference proteome</keyword>
<accession>A0A151WQC7</accession>
<feature type="compositionally biased region" description="Basic and acidic residues" evidence="1">
    <location>
        <begin position="384"/>
        <end position="396"/>
    </location>
</feature>
<sequence length="396" mass="45230">MGRHKSRCDDPKRKRRHSSFSTSDSDKRHHKSRSDAEYDDPKRKRRRSSHSTSGDERKRRHERFDRIQVCEAIDYIVRQARLCDVPAHHWSPGPFTKTSATGCKSYLNWRWQVYPSGRLTSESIGSLRGSPIVKVLHFIKSVKQVATFSGPLSRSPAVLKTRAEQRRNLGCIKLKYGSARTANEAKAASKDKSAARKPDGIVEHGLLTCDRIRIQTSSSQFQHLMFARKHSCSLTVKVYEDFFRKHPAKNIDIRAVMSPTKIKKRIYMYIGSLRYSVEASETSTPFCLFPSSLSLSLSLSLFLLLLEKGEEHARVPLKSVWNIIASTRVPVMEGFAFNFDNDRNRFRYLEKAGRNVALLSCAASRIRNLVNSPETVNSGTFDSPPDRINRTPQYHE</sequence>
<dbReference type="AlphaFoldDB" id="A0A151WQC7"/>
<dbReference type="EMBL" id="KQ982839">
    <property type="protein sequence ID" value="KYQ50054.1"/>
    <property type="molecule type" value="Genomic_DNA"/>
</dbReference>
<protein>
    <submittedName>
        <fullName evidence="2">Uncharacterized protein</fullName>
    </submittedName>
</protein>
<dbReference type="STRING" id="64791.A0A151WQC7"/>
<organism evidence="2 3">
    <name type="scientific">Mycetomoellerius zeteki</name>
    <dbReference type="NCBI Taxonomy" id="64791"/>
    <lineage>
        <taxon>Eukaryota</taxon>
        <taxon>Metazoa</taxon>
        <taxon>Ecdysozoa</taxon>
        <taxon>Arthropoda</taxon>
        <taxon>Hexapoda</taxon>
        <taxon>Insecta</taxon>
        <taxon>Pterygota</taxon>
        <taxon>Neoptera</taxon>
        <taxon>Endopterygota</taxon>
        <taxon>Hymenoptera</taxon>
        <taxon>Apocrita</taxon>
        <taxon>Aculeata</taxon>
        <taxon>Formicoidea</taxon>
        <taxon>Formicidae</taxon>
        <taxon>Myrmicinae</taxon>
        <taxon>Mycetomoellerius</taxon>
    </lineage>
</organism>
<gene>
    <name evidence="2" type="ORF">ALC60_10860</name>
</gene>
<feature type="region of interest" description="Disordered" evidence="1">
    <location>
        <begin position="1"/>
        <end position="60"/>
    </location>
</feature>
<dbReference type="Proteomes" id="UP000075809">
    <property type="component" value="Unassembled WGS sequence"/>
</dbReference>